<dbReference type="AlphaFoldDB" id="A0AA36DMN8"/>
<dbReference type="EMBL" id="CATQJL010000001">
    <property type="protein sequence ID" value="CAJ0590011.1"/>
    <property type="molecule type" value="Genomic_DNA"/>
</dbReference>
<keyword evidence="2" id="KW-1185">Reference proteome</keyword>
<accession>A0AA36DMN8</accession>
<name>A0AA36DMN8_CYLNA</name>
<evidence type="ECO:0000313" key="2">
    <source>
        <dbReference type="Proteomes" id="UP001176961"/>
    </source>
</evidence>
<evidence type="ECO:0000313" key="1">
    <source>
        <dbReference type="EMBL" id="CAJ0590011.1"/>
    </source>
</evidence>
<proteinExistence type="predicted"/>
<protein>
    <submittedName>
        <fullName evidence="1">Uncharacterized protein</fullName>
    </submittedName>
</protein>
<comment type="caution">
    <text evidence="1">The sequence shown here is derived from an EMBL/GenBank/DDBJ whole genome shotgun (WGS) entry which is preliminary data.</text>
</comment>
<dbReference type="Proteomes" id="UP001176961">
    <property type="component" value="Unassembled WGS sequence"/>
</dbReference>
<reference evidence="1" key="1">
    <citation type="submission" date="2023-07" db="EMBL/GenBank/DDBJ databases">
        <authorList>
            <consortium name="CYATHOMIX"/>
        </authorList>
    </citation>
    <scope>NUCLEOTIDE SEQUENCE</scope>
    <source>
        <strain evidence="1">N/A</strain>
    </source>
</reference>
<organism evidence="1 2">
    <name type="scientific">Cylicocyclus nassatus</name>
    <name type="common">Nematode worm</name>
    <dbReference type="NCBI Taxonomy" id="53992"/>
    <lineage>
        <taxon>Eukaryota</taxon>
        <taxon>Metazoa</taxon>
        <taxon>Ecdysozoa</taxon>
        <taxon>Nematoda</taxon>
        <taxon>Chromadorea</taxon>
        <taxon>Rhabditida</taxon>
        <taxon>Rhabditina</taxon>
        <taxon>Rhabditomorpha</taxon>
        <taxon>Strongyloidea</taxon>
        <taxon>Strongylidae</taxon>
        <taxon>Cylicocyclus</taxon>
    </lineage>
</organism>
<gene>
    <name evidence="1" type="ORF">CYNAS_LOCUS1994</name>
</gene>
<sequence length="158" mass="17940">MEAQSSVDVTTAEAALSQHSLIKKSIFSVPVERLQSESERFSERINRAECGTSNPDLISSIPHMVNLLTSLQGFENDVFKQWENRRVELEGCYQMKLFGHDAEEVVLSLATTFSFLYCRCLSGLENIVMLYHAEWVTSALVRQKLQTNFMSSKTSPRL</sequence>